<protein>
    <submittedName>
        <fullName evidence="2">Uncharacterized protein</fullName>
    </submittedName>
</protein>
<dbReference type="AlphaFoldDB" id="A0AAJ0MT88"/>
<sequence>MEAPPCTALSTSLLLSSTTFFMLTLLSAPDFAQPDTIQTALARLFAHPSVFLSPFPPFSSGPGQALTDSRKLTLPLPSSSVSSIHYIPISPLPHC</sequence>
<dbReference type="EMBL" id="JAULSX010000003">
    <property type="protein sequence ID" value="KAK3495164.1"/>
    <property type="molecule type" value="Genomic_DNA"/>
</dbReference>
<gene>
    <name evidence="2" type="ORF">B0T23DRAFT_128033</name>
</gene>
<name>A0AAJ0MT88_9PEZI</name>
<accession>A0AAJ0MT88</accession>
<reference evidence="2 3" key="1">
    <citation type="journal article" date="2023" name="Mol. Phylogenet. Evol.">
        <title>Genome-scale phylogeny and comparative genomics of the fungal order Sordariales.</title>
        <authorList>
            <person name="Hensen N."/>
            <person name="Bonometti L."/>
            <person name="Westerberg I."/>
            <person name="Brannstrom I.O."/>
            <person name="Guillou S."/>
            <person name="Cros-Aarteil S."/>
            <person name="Calhoun S."/>
            <person name="Haridas S."/>
            <person name="Kuo A."/>
            <person name="Mondo S."/>
            <person name="Pangilinan J."/>
            <person name="Riley R."/>
            <person name="LaButti K."/>
            <person name="Andreopoulos B."/>
            <person name="Lipzen A."/>
            <person name="Chen C."/>
            <person name="Yan M."/>
            <person name="Daum C."/>
            <person name="Ng V."/>
            <person name="Clum A."/>
            <person name="Steindorff A."/>
            <person name="Ohm R.A."/>
            <person name="Martin F."/>
            <person name="Silar P."/>
            <person name="Natvig D.O."/>
            <person name="Lalanne C."/>
            <person name="Gautier V."/>
            <person name="Ament-Velasquez S.L."/>
            <person name="Kruys A."/>
            <person name="Hutchinson M.I."/>
            <person name="Powell A.J."/>
            <person name="Barry K."/>
            <person name="Miller A.N."/>
            <person name="Grigoriev I.V."/>
            <person name="Debuchy R."/>
            <person name="Gladieux P."/>
            <person name="Hiltunen Thoren M."/>
            <person name="Johannesson H."/>
        </authorList>
    </citation>
    <scope>NUCLEOTIDE SEQUENCE [LARGE SCALE GENOMIC DNA]</scope>
    <source>
        <strain evidence="2 3">FGSC 10403</strain>
    </source>
</reference>
<evidence type="ECO:0000313" key="2">
    <source>
        <dbReference type="EMBL" id="KAK3495164.1"/>
    </source>
</evidence>
<dbReference type="RefSeq" id="XP_062694593.1">
    <property type="nucleotide sequence ID" value="XM_062832139.1"/>
</dbReference>
<evidence type="ECO:0000313" key="3">
    <source>
        <dbReference type="Proteomes" id="UP001285908"/>
    </source>
</evidence>
<feature type="chain" id="PRO_5042522174" evidence="1">
    <location>
        <begin position="35"/>
        <end position="95"/>
    </location>
</feature>
<keyword evidence="1" id="KW-0732">Signal</keyword>
<feature type="signal peptide" evidence="1">
    <location>
        <begin position="1"/>
        <end position="34"/>
    </location>
</feature>
<keyword evidence="3" id="KW-1185">Reference proteome</keyword>
<dbReference type="GeneID" id="87869761"/>
<evidence type="ECO:0000256" key="1">
    <source>
        <dbReference type="SAM" id="SignalP"/>
    </source>
</evidence>
<comment type="caution">
    <text evidence="2">The sequence shown here is derived from an EMBL/GenBank/DDBJ whole genome shotgun (WGS) entry which is preliminary data.</text>
</comment>
<organism evidence="2 3">
    <name type="scientific">Neurospora hispaniola</name>
    <dbReference type="NCBI Taxonomy" id="588809"/>
    <lineage>
        <taxon>Eukaryota</taxon>
        <taxon>Fungi</taxon>
        <taxon>Dikarya</taxon>
        <taxon>Ascomycota</taxon>
        <taxon>Pezizomycotina</taxon>
        <taxon>Sordariomycetes</taxon>
        <taxon>Sordariomycetidae</taxon>
        <taxon>Sordariales</taxon>
        <taxon>Sordariaceae</taxon>
        <taxon>Neurospora</taxon>
    </lineage>
</organism>
<dbReference type="Proteomes" id="UP001285908">
    <property type="component" value="Unassembled WGS sequence"/>
</dbReference>
<proteinExistence type="predicted"/>